<dbReference type="Pfam" id="PF00702">
    <property type="entry name" value="Hydrolase"/>
    <property type="match status" value="1"/>
</dbReference>
<protein>
    <submittedName>
        <fullName evidence="5">HAD family hydrolase</fullName>
    </submittedName>
</protein>
<keyword evidence="3" id="KW-0479">Metal-binding</keyword>
<dbReference type="Proteomes" id="UP000509367">
    <property type="component" value="Chromosome"/>
</dbReference>
<gene>
    <name evidence="5" type="ORF">HTY61_12225</name>
</gene>
<comment type="cofactor">
    <cofactor evidence="1">
        <name>Mg(2+)</name>
        <dbReference type="ChEBI" id="CHEBI:18420"/>
    </cofactor>
</comment>
<dbReference type="KEGG" id="orm:HTY61_12225"/>
<dbReference type="GO" id="GO:0046872">
    <property type="term" value="F:metal ion binding"/>
    <property type="evidence" value="ECO:0007669"/>
    <property type="project" value="UniProtKB-KW"/>
</dbReference>
<evidence type="ECO:0000313" key="6">
    <source>
        <dbReference type="Proteomes" id="UP000509367"/>
    </source>
</evidence>
<keyword evidence="6" id="KW-1185">Reference proteome</keyword>
<evidence type="ECO:0000256" key="4">
    <source>
        <dbReference type="ARBA" id="ARBA00022842"/>
    </source>
</evidence>
<dbReference type="InterPro" id="IPR051600">
    <property type="entry name" value="Beta-PGM-like"/>
</dbReference>
<dbReference type="InterPro" id="IPR023214">
    <property type="entry name" value="HAD_sf"/>
</dbReference>
<evidence type="ECO:0000256" key="3">
    <source>
        <dbReference type="ARBA" id="ARBA00022723"/>
    </source>
</evidence>
<dbReference type="Gene3D" id="3.40.50.1000">
    <property type="entry name" value="HAD superfamily/HAD-like"/>
    <property type="match status" value="1"/>
</dbReference>
<keyword evidence="5" id="KW-0378">Hydrolase</keyword>
<comment type="similarity">
    <text evidence="2">Belongs to the HAD-like hydrolase superfamily. CbbY/CbbZ/Gph/YieH family.</text>
</comment>
<dbReference type="Gene3D" id="1.10.150.240">
    <property type="entry name" value="Putative phosphatase, domain 2"/>
    <property type="match status" value="1"/>
</dbReference>
<dbReference type="NCBIfam" id="TIGR01509">
    <property type="entry name" value="HAD-SF-IA-v3"/>
    <property type="match status" value="1"/>
</dbReference>
<dbReference type="SUPFAM" id="SSF56784">
    <property type="entry name" value="HAD-like"/>
    <property type="match status" value="1"/>
</dbReference>
<dbReference type="SFLD" id="SFLDG01129">
    <property type="entry name" value="C1.5:_HAD__Beta-PGM__Phosphata"/>
    <property type="match status" value="1"/>
</dbReference>
<accession>A0A6N1VEQ3</accession>
<dbReference type="SFLD" id="SFLDG01135">
    <property type="entry name" value="C1.5.6:_HAD__Beta-PGM__Phospha"/>
    <property type="match status" value="1"/>
</dbReference>
<dbReference type="EMBL" id="CP054836">
    <property type="protein sequence ID" value="QKV19168.1"/>
    <property type="molecule type" value="Genomic_DNA"/>
</dbReference>
<dbReference type="CDD" id="cd07526">
    <property type="entry name" value="HAD_BPGM_like"/>
    <property type="match status" value="1"/>
</dbReference>
<dbReference type="PANTHER" id="PTHR46193:SF10">
    <property type="entry name" value="6-PHOSPHOGLUCONATE PHOSPHATASE"/>
    <property type="match status" value="1"/>
</dbReference>
<evidence type="ECO:0000313" key="5">
    <source>
        <dbReference type="EMBL" id="QKV19168.1"/>
    </source>
</evidence>
<dbReference type="InterPro" id="IPR006439">
    <property type="entry name" value="HAD-SF_hydro_IA"/>
</dbReference>
<dbReference type="AlphaFoldDB" id="A0A6N1VEQ3"/>
<name>A0A6N1VEQ3_9HYPH</name>
<keyword evidence="4" id="KW-0460">Magnesium</keyword>
<evidence type="ECO:0000256" key="2">
    <source>
        <dbReference type="ARBA" id="ARBA00006171"/>
    </source>
</evidence>
<dbReference type="PANTHER" id="PTHR46193">
    <property type="entry name" value="6-PHOSPHOGLUCONATE PHOSPHATASE"/>
    <property type="match status" value="1"/>
</dbReference>
<proteinExistence type="inferred from homology"/>
<reference evidence="5 6" key="1">
    <citation type="submission" date="2020-06" db="EMBL/GenBank/DDBJ databases">
        <title>Oricola thermophila sp. nov. isolated from a tidal sediments.</title>
        <authorList>
            <person name="Kwon K.K."/>
            <person name="Yang S.-H."/>
            <person name="Park M.-J."/>
        </authorList>
    </citation>
    <scope>NUCLEOTIDE SEQUENCE [LARGE SCALE GENOMIC DNA]</scope>
    <source>
        <strain evidence="5 6">MEBiC13590</strain>
    </source>
</reference>
<dbReference type="RefSeq" id="WP_175277060.1">
    <property type="nucleotide sequence ID" value="NZ_CP054836.1"/>
</dbReference>
<dbReference type="InterPro" id="IPR023198">
    <property type="entry name" value="PGP-like_dom2"/>
</dbReference>
<organism evidence="5 6">
    <name type="scientific">Oricola thermophila</name>
    <dbReference type="NCBI Taxonomy" id="2742145"/>
    <lineage>
        <taxon>Bacteria</taxon>
        <taxon>Pseudomonadati</taxon>
        <taxon>Pseudomonadota</taxon>
        <taxon>Alphaproteobacteria</taxon>
        <taxon>Hyphomicrobiales</taxon>
        <taxon>Ahrensiaceae</taxon>
        <taxon>Oricola</taxon>
    </lineage>
</organism>
<dbReference type="SFLD" id="SFLDS00003">
    <property type="entry name" value="Haloacid_Dehalogenase"/>
    <property type="match status" value="1"/>
</dbReference>
<dbReference type="InterPro" id="IPR036412">
    <property type="entry name" value="HAD-like_sf"/>
</dbReference>
<evidence type="ECO:0000256" key="1">
    <source>
        <dbReference type="ARBA" id="ARBA00001946"/>
    </source>
</evidence>
<dbReference type="GO" id="GO:0016787">
    <property type="term" value="F:hydrolase activity"/>
    <property type="evidence" value="ECO:0007669"/>
    <property type="project" value="UniProtKB-KW"/>
</dbReference>
<sequence>MRERSIDLVIFDCDGVLIDSEVISARILIEQLGRVGVHVDFPYVQKHFLGRSWTKVAAEVRINYGLDLDSDFEERYRADLLAAFEMELSAVSGVKEVIDALNTRFCVATSSSPKRARRSLYLSGLESRFGDRLFTASQVANGKPAPDLFLLAAEAMGVAPDRCLVVEDSMPGVLAAQAAGMEVWRFVGGSHLEGVPRNELDRDGALTIFDKWAQFFEMAPELKNPNRAVTATHG</sequence>